<name>A0A1U9QUV0_STRNV</name>
<feature type="transmembrane region" description="Helical" evidence="7">
    <location>
        <begin position="230"/>
        <end position="254"/>
    </location>
</feature>
<proteinExistence type="predicted"/>
<dbReference type="KEGG" id="snw:BBN63_19070"/>
<evidence type="ECO:0000313" key="8">
    <source>
        <dbReference type="EMBL" id="AQU68012.1"/>
    </source>
</evidence>
<keyword evidence="5 7" id="KW-0472">Membrane</keyword>
<dbReference type="AlphaFoldDB" id="A0A1U9QUV0"/>
<evidence type="ECO:0000256" key="6">
    <source>
        <dbReference type="SAM" id="MobiDB-lite"/>
    </source>
</evidence>
<evidence type="ECO:0000313" key="9">
    <source>
        <dbReference type="Proteomes" id="UP000189677"/>
    </source>
</evidence>
<dbReference type="PANTHER" id="PTHR21174:SF0">
    <property type="entry name" value="HD PHOSPHOHYDROLASE FAMILY PROTEIN-RELATED"/>
    <property type="match status" value="1"/>
</dbReference>
<dbReference type="Proteomes" id="UP000189677">
    <property type="component" value="Chromosome"/>
</dbReference>
<feature type="transmembrane region" description="Helical" evidence="7">
    <location>
        <begin position="260"/>
        <end position="278"/>
    </location>
</feature>
<evidence type="ECO:0000256" key="4">
    <source>
        <dbReference type="ARBA" id="ARBA00022989"/>
    </source>
</evidence>
<dbReference type="InterPro" id="IPR017039">
    <property type="entry name" value="Virul_fac_BrkB"/>
</dbReference>
<reference evidence="8 9" key="1">
    <citation type="submission" date="2016-11" db="EMBL/GenBank/DDBJ databases">
        <title>Complete genome sequence of Streptomyces niveus SCSIO 3406.</title>
        <authorList>
            <person name="Zhu Q."/>
            <person name="Cheng W."/>
            <person name="Song Y."/>
            <person name="Li Q."/>
            <person name="Ju J."/>
        </authorList>
    </citation>
    <scope>NUCLEOTIDE SEQUENCE [LARGE SCALE GENOMIC DNA]</scope>
    <source>
        <strain evidence="8 9">SCSIO 3406</strain>
    </source>
</reference>
<keyword evidence="9" id="KW-1185">Reference proteome</keyword>
<dbReference type="Pfam" id="PF03631">
    <property type="entry name" value="Virul_fac_BrkB"/>
    <property type="match status" value="1"/>
</dbReference>
<evidence type="ECO:0000256" key="1">
    <source>
        <dbReference type="ARBA" id="ARBA00004651"/>
    </source>
</evidence>
<feature type="transmembrane region" description="Helical" evidence="7">
    <location>
        <begin position="153"/>
        <end position="176"/>
    </location>
</feature>
<dbReference type="EMBL" id="CP018047">
    <property type="protein sequence ID" value="AQU68012.1"/>
    <property type="molecule type" value="Genomic_DNA"/>
</dbReference>
<feature type="region of interest" description="Disordered" evidence="6">
    <location>
        <begin position="1"/>
        <end position="24"/>
    </location>
</feature>
<dbReference type="OrthoDB" id="9808993at2"/>
<keyword evidence="3 7" id="KW-0812">Transmembrane</keyword>
<dbReference type="Gene3D" id="1.10.3210.10">
    <property type="entry name" value="Hypothetical protein af1432"/>
    <property type="match status" value="1"/>
</dbReference>
<evidence type="ECO:0000256" key="2">
    <source>
        <dbReference type="ARBA" id="ARBA00022475"/>
    </source>
</evidence>
<accession>A0A1U9QUV0</accession>
<dbReference type="InterPro" id="IPR009218">
    <property type="entry name" value="HD_phosphohydro"/>
</dbReference>
<dbReference type="PANTHER" id="PTHR21174">
    <property type="match status" value="1"/>
</dbReference>
<gene>
    <name evidence="8" type="ORF">BBN63_19070</name>
</gene>
<dbReference type="GO" id="GO:0005886">
    <property type="term" value="C:plasma membrane"/>
    <property type="evidence" value="ECO:0007669"/>
    <property type="project" value="UniProtKB-SubCell"/>
</dbReference>
<dbReference type="SUPFAM" id="SSF109604">
    <property type="entry name" value="HD-domain/PDEase-like"/>
    <property type="match status" value="1"/>
</dbReference>
<feature type="transmembrane region" description="Helical" evidence="7">
    <location>
        <begin position="51"/>
        <end position="73"/>
    </location>
</feature>
<organism evidence="8 9">
    <name type="scientific">Streptomyces niveus</name>
    <name type="common">Streptomyces spheroides</name>
    <dbReference type="NCBI Taxonomy" id="193462"/>
    <lineage>
        <taxon>Bacteria</taxon>
        <taxon>Bacillati</taxon>
        <taxon>Actinomycetota</taxon>
        <taxon>Actinomycetes</taxon>
        <taxon>Kitasatosporales</taxon>
        <taxon>Streptomycetaceae</taxon>
        <taxon>Streptomyces</taxon>
    </lineage>
</organism>
<feature type="transmembrane region" description="Helical" evidence="7">
    <location>
        <begin position="196"/>
        <end position="218"/>
    </location>
</feature>
<dbReference type="NCBIfam" id="TIGR00765">
    <property type="entry name" value="yihY_not_rbn"/>
    <property type="match status" value="1"/>
</dbReference>
<protein>
    <submittedName>
        <fullName evidence="8">Uncharacterized protein</fullName>
    </submittedName>
</protein>
<feature type="transmembrane region" description="Helical" evidence="7">
    <location>
        <begin position="110"/>
        <end position="132"/>
    </location>
</feature>
<evidence type="ECO:0000256" key="3">
    <source>
        <dbReference type="ARBA" id="ARBA00022692"/>
    </source>
</evidence>
<sequence length="522" mass="57262">MPKSRPAHAWWHPHPPRAKRPPRDARRFARALRRTPIALWRDDATDWAAALTYYTVLAIVPALLVTVASIGLAGTDAAGELADQITSLVPAQSRHLISEALDQMTRQRTAAWLLTIFGTVGALWSSSSYLGVFRRALHRMHGAVDHRPPWRKAPRIVIAACALLALLVTSAFTLVLTGDAVHRIGPVLGVGSTATVLWTVLKWPLLLALAAVLVLIVFRTGPPGTRHLRSSLPGGVLAVLLWLLMSAGFALYAAHSGTYSRLYGSLAGSIVFLVWLWLSNLSLVAGAQFNAELAAGDRALSSPSMSVHDALRSRWLRTLDAVRNGESAPDPLPDPLPYAENLMSRWAEPQRRYHNTDHLLAVLDHIDTLAPYAADPEAVRLAAWFHDAVYRPDRSENEERSAVLAVRALTEAGVRPDVTDEVARLVRLTVTHDPAPGDTNGEVLCDADLAILASRPEAYEAYTRAVREEYGFVPDDAFRAGRAAVLRQLLDLERLFRTPHGAELWEGRARANLTAELETLTR</sequence>
<keyword evidence="2" id="KW-1003">Cell membrane</keyword>
<keyword evidence="4 7" id="KW-1133">Transmembrane helix</keyword>
<evidence type="ECO:0000256" key="5">
    <source>
        <dbReference type="ARBA" id="ARBA00023136"/>
    </source>
</evidence>
<comment type="subcellular location">
    <subcellularLocation>
        <location evidence="1">Cell membrane</location>
        <topology evidence="1">Multi-pass membrane protein</topology>
    </subcellularLocation>
</comment>
<evidence type="ECO:0000256" key="7">
    <source>
        <dbReference type="SAM" id="Phobius"/>
    </source>
</evidence>